<name>B8BXQ6_THAPS</name>
<gene>
    <name evidence="3" type="ORF">THAPSDRAFT_3413</name>
</gene>
<evidence type="ECO:0000313" key="3">
    <source>
        <dbReference type="EMBL" id="EED94248.1"/>
    </source>
</evidence>
<dbReference type="AlphaFoldDB" id="B8BXQ6"/>
<evidence type="ECO:0000313" key="4">
    <source>
        <dbReference type="Proteomes" id="UP000001449"/>
    </source>
</evidence>
<feature type="region of interest" description="Disordered" evidence="1">
    <location>
        <begin position="561"/>
        <end position="582"/>
    </location>
</feature>
<dbReference type="GeneID" id="7448735"/>
<keyword evidence="2" id="KW-0732">Signal</keyword>
<dbReference type="HOGENOM" id="CLU_445176_0_0_1"/>
<dbReference type="Proteomes" id="UP000001449">
    <property type="component" value="Chromosome 3"/>
</dbReference>
<feature type="signal peptide" evidence="2">
    <location>
        <begin position="1"/>
        <end position="23"/>
    </location>
</feature>
<keyword evidence="4" id="KW-1185">Reference proteome</keyword>
<organism evidence="3 4">
    <name type="scientific">Thalassiosira pseudonana</name>
    <name type="common">Marine diatom</name>
    <name type="synonym">Cyclotella nana</name>
    <dbReference type="NCBI Taxonomy" id="35128"/>
    <lineage>
        <taxon>Eukaryota</taxon>
        <taxon>Sar</taxon>
        <taxon>Stramenopiles</taxon>
        <taxon>Ochrophyta</taxon>
        <taxon>Bacillariophyta</taxon>
        <taxon>Coscinodiscophyceae</taxon>
        <taxon>Thalassiosirophycidae</taxon>
        <taxon>Thalassiosirales</taxon>
        <taxon>Thalassiosiraceae</taxon>
        <taxon>Thalassiosira</taxon>
    </lineage>
</organism>
<accession>B8BXQ6</accession>
<evidence type="ECO:0000256" key="1">
    <source>
        <dbReference type="SAM" id="MobiDB-lite"/>
    </source>
</evidence>
<proteinExistence type="predicted"/>
<sequence>MAPPLFSHSILLLLLSTSATVHAQSSFRVCGSNYTDAIYHCNVNPSCPTGDGCPADKATCFNLSEDVCIFPPTLSPSPTTTMMPVATVSVCGASYDDAKTNCATNSKCADGCPSQTACFNIPDNECGVVAEPDLIAVTDAPTPTPNTKVCAASIDDAEANCFSGTKCEDGMDGCAQGQACFSVASNLCMDPNLISDAVPPPAPASTTVIPSPTASGVVTFPPAFYMENATFGTVAPDGNTTNAPSASSVIPSPNKYFCGLSSFDAEDNCFVNSPCPSTFASECPSGQACFEIRGETCTSAAPTLQPTNATVPEPVPSLRPVSLAPTATKSESPTNAPVVNVHFCGSNYTDAVARCSFETACPGGFECPSSMMCFTGITTCPATAAPGPSPVTLDDVSDSPVVGSVAFTNAPTVLAETSNRYCGVSIEDAIDNCATNIPCPDGTGASCLTGQTCFPIPDTCESIPAIITSAPSMASIQVTTTASPTPAPSDKPVFDPNNTSFCGTTYDEAKDNCYTTTPCPNNSNAECPMGLTCFPGITDCPIPSTASPSGAPTDKLTVVPVEGPPSRKPTPQPTWDFQNLGGEPPMSSASMYGSLSTKALILSGSVVGIITFMV</sequence>
<dbReference type="OMA" id="CADNVGV"/>
<dbReference type="PaxDb" id="35128-Thaps3413"/>
<feature type="chain" id="PRO_5002868789" evidence="2">
    <location>
        <begin position="24"/>
        <end position="614"/>
    </location>
</feature>
<dbReference type="RefSeq" id="XP_002288812.1">
    <property type="nucleotide sequence ID" value="XM_002288776.1"/>
</dbReference>
<evidence type="ECO:0000256" key="2">
    <source>
        <dbReference type="SAM" id="SignalP"/>
    </source>
</evidence>
<reference evidence="3 4" key="2">
    <citation type="journal article" date="2008" name="Nature">
        <title>The Phaeodactylum genome reveals the evolutionary history of diatom genomes.</title>
        <authorList>
            <person name="Bowler C."/>
            <person name="Allen A.E."/>
            <person name="Badger J.H."/>
            <person name="Grimwood J."/>
            <person name="Jabbari K."/>
            <person name="Kuo A."/>
            <person name="Maheswari U."/>
            <person name="Martens C."/>
            <person name="Maumus F."/>
            <person name="Otillar R.P."/>
            <person name="Rayko E."/>
            <person name="Salamov A."/>
            <person name="Vandepoele K."/>
            <person name="Beszteri B."/>
            <person name="Gruber A."/>
            <person name="Heijde M."/>
            <person name="Katinka M."/>
            <person name="Mock T."/>
            <person name="Valentin K."/>
            <person name="Verret F."/>
            <person name="Berges J.A."/>
            <person name="Brownlee C."/>
            <person name="Cadoret J.P."/>
            <person name="Chiovitti A."/>
            <person name="Choi C.J."/>
            <person name="Coesel S."/>
            <person name="De Martino A."/>
            <person name="Detter J.C."/>
            <person name="Durkin C."/>
            <person name="Falciatore A."/>
            <person name="Fournet J."/>
            <person name="Haruta M."/>
            <person name="Huysman M.J."/>
            <person name="Jenkins B.D."/>
            <person name="Jiroutova K."/>
            <person name="Jorgensen R.E."/>
            <person name="Joubert Y."/>
            <person name="Kaplan A."/>
            <person name="Kroger N."/>
            <person name="Kroth P.G."/>
            <person name="La Roche J."/>
            <person name="Lindquist E."/>
            <person name="Lommer M."/>
            <person name="Martin-Jezequel V."/>
            <person name="Lopez P.J."/>
            <person name="Lucas S."/>
            <person name="Mangogna M."/>
            <person name="McGinnis K."/>
            <person name="Medlin L.K."/>
            <person name="Montsant A."/>
            <person name="Oudot-Le Secq M.P."/>
            <person name="Napoli C."/>
            <person name="Obornik M."/>
            <person name="Parker M.S."/>
            <person name="Petit J.L."/>
            <person name="Porcel B.M."/>
            <person name="Poulsen N."/>
            <person name="Robison M."/>
            <person name="Rychlewski L."/>
            <person name="Rynearson T.A."/>
            <person name="Schmutz J."/>
            <person name="Shapiro H."/>
            <person name="Siaut M."/>
            <person name="Stanley M."/>
            <person name="Sussman M.R."/>
            <person name="Taylor A.R."/>
            <person name="Vardi A."/>
            <person name="von Dassow P."/>
            <person name="Vyverman W."/>
            <person name="Willis A."/>
            <person name="Wyrwicz L.S."/>
            <person name="Rokhsar D.S."/>
            <person name="Weissenbach J."/>
            <person name="Armbrust E.V."/>
            <person name="Green B.R."/>
            <person name="Van de Peer Y."/>
            <person name="Grigoriev I.V."/>
        </authorList>
    </citation>
    <scope>NUCLEOTIDE SEQUENCE [LARGE SCALE GENOMIC DNA]</scope>
    <source>
        <strain evidence="3 4">CCMP1335</strain>
    </source>
</reference>
<dbReference type="EMBL" id="CM000640">
    <property type="protein sequence ID" value="EED94248.1"/>
    <property type="molecule type" value="Genomic_DNA"/>
</dbReference>
<dbReference type="KEGG" id="tps:THAPSDRAFT_3413"/>
<feature type="compositionally biased region" description="Pro residues" evidence="1">
    <location>
        <begin position="562"/>
        <end position="572"/>
    </location>
</feature>
<dbReference type="InParanoid" id="B8BXQ6"/>
<reference evidence="3 4" key="1">
    <citation type="journal article" date="2004" name="Science">
        <title>The genome of the diatom Thalassiosira pseudonana: ecology, evolution, and metabolism.</title>
        <authorList>
            <person name="Armbrust E.V."/>
            <person name="Berges J.A."/>
            <person name="Bowler C."/>
            <person name="Green B.R."/>
            <person name="Martinez D."/>
            <person name="Putnam N.H."/>
            <person name="Zhou S."/>
            <person name="Allen A.E."/>
            <person name="Apt K.E."/>
            <person name="Bechner M."/>
            <person name="Brzezinski M.A."/>
            <person name="Chaal B.K."/>
            <person name="Chiovitti A."/>
            <person name="Davis A.K."/>
            <person name="Demarest M.S."/>
            <person name="Detter J.C."/>
            <person name="Glavina T."/>
            <person name="Goodstein D."/>
            <person name="Hadi M.Z."/>
            <person name="Hellsten U."/>
            <person name="Hildebrand M."/>
            <person name="Jenkins B.D."/>
            <person name="Jurka J."/>
            <person name="Kapitonov V.V."/>
            <person name="Kroger N."/>
            <person name="Lau W.W."/>
            <person name="Lane T.W."/>
            <person name="Larimer F.W."/>
            <person name="Lippmeier J.C."/>
            <person name="Lucas S."/>
            <person name="Medina M."/>
            <person name="Montsant A."/>
            <person name="Obornik M."/>
            <person name="Parker M.S."/>
            <person name="Palenik B."/>
            <person name="Pazour G.J."/>
            <person name="Richardson P.M."/>
            <person name="Rynearson T.A."/>
            <person name="Saito M.A."/>
            <person name="Schwartz D.C."/>
            <person name="Thamatrakoln K."/>
            <person name="Valentin K."/>
            <person name="Vardi A."/>
            <person name="Wilkerson F.P."/>
            <person name="Rokhsar D.S."/>
        </authorList>
    </citation>
    <scope>NUCLEOTIDE SEQUENCE [LARGE SCALE GENOMIC DNA]</scope>
    <source>
        <strain evidence="3 4">CCMP1335</strain>
    </source>
</reference>
<protein>
    <submittedName>
        <fullName evidence="3">Uncharacterized protein</fullName>
    </submittedName>
</protein>